<dbReference type="InterPro" id="IPR003713">
    <property type="entry name" value="FliS"/>
</dbReference>
<protein>
    <recommendedName>
        <fullName evidence="6">Flagellar secretion chaperone FliS</fullName>
    </recommendedName>
</protein>
<comment type="caution">
    <text evidence="7">The sequence shown here is derived from an EMBL/GenBank/DDBJ whole genome shotgun (WGS) entry which is preliminary data.</text>
</comment>
<dbReference type="AlphaFoldDB" id="A0A348WMG2"/>
<dbReference type="GO" id="GO:0044780">
    <property type="term" value="P:bacterial-type flagellum assembly"/>
    <property type="evidence" value="ECO:0007669"/>
    <property type="project" value="InterPro"/>
</dbReference>
<keyword evidence="3 6" id="KW-0963">Cytoplasm</keyword>
<proteinExistence type="inferred from homology"/>
<dbReference type="Proteomes" id="UP000262878">
    <property type="component" value="Unassembled WGS sequence"/>
</dbReference>
<dbReference type="NCBIfam" id="TIGR00208">
    <property type="entry name" value="fliS"/>
    <property type="match status" value="1"/>
</dbReference>
<keyword evidence="5" id="KW-0143">Chaperone</keyword>
<evidence type="ECO:0000256" key="2">
    <source>
        <dbReference type="ARBA" id="ARBA00008787"/>
    </source>
</evidence>
<dbReference type="InterPro" id="IPR036584">
    <property type="entry name" value="FliS_sf"/>
</dbReference>
<keyword evidence="4 6" id="KW-1005">Bacterial flagellum biogenesis</keyword>
<evidence type="ECO:0000313" key="7">
    <source>
        <dbReference type="EMBL" id="HAR55724.1"/>
    </source>
</evidence>
<evidence type="ECO:0000256" key="3">
    <source>
        <dbReference type="ARBA" id="ARBA00022490"/>
    </source>
</evidence>
<keyword evidence="7" id="KW-0969">Cilium</keyword>
<evidence type="ECO:0000313" key="8">
    <source>
        <dbReference type="Proteomes" id="UP000262878"/>
    </source>
</evidence>
<name>A0A348WMG2_9GAMM</name>
<comment type="similarity">
    <text evidence="2 6">Belongs to the FliS family.</text>
</comment>
<dbReference type="STRING" id="314276.OS145_11067"/>
<dbReference type="GO" id="GO:0005829">
    <property type="term" value="C:cytosol"/>
    <property type="evidence" value="ECO:0007669"/>
    <property type="project" value="UniProtKB-SubCell"/>
</dbReference>
<dbReference type="PANTHER" id="PTHR34773">
    <property type="entry name" value="FLAGELLAR SECRETION CHAPERONE FLIS"/>
    <property type="match status" value="1"/>
</dbReference>
<dbReference type="PANTHER" id="PTHR34773:SF1">
    <property type="entry name" value="FLAGELLAR SECRETION CHAPERONE FLIS"/>
    <property type="match status" value="1"/>
</dbReference>
<keyword evidence="7" id="KW-0282">Flagellum</keyword>
<evidence type="ECO:0000256" key="6">
    <source>
        <dbReference type="PIRNR" id="PIRNR039090"/>
    </source>
</evidence>
<dbReference type="GO" id="GO:0071973">
    <property type="term" value="P:bacterial-type flagellum-dependent cell motility"/>
    <property type="evidence" value="ECO:0007669"/>
    <property type="project" value="TreeGrafter"/>
</dbReference>
<sequence>MNNKLKNYTRDNVRNRLEDADPYTIIQMLMQGVLENCSYAKGAIQNNNIEKKAHHIGRAQAILESLIVSLNPEAGADATDNLIGLYGYMSDRLMTASVERNVEIIDEVMGLMLQIKGAWDQIPADARQEAHEVLSKLHAEEDAAHEQEVQRIASSA</sequence>
<keyword evidence="7" id="KW-0966">Cell projection</keyword>
<gene>
    <name evidence="7" type="primary">fliS</name>
    <name evidence="7" type="ORF">DCR58_02940</name>
</gene>
<dbReference type="EMBL" id="DMUP01000065">
    <property type="protein sequence ID" value="HAR55724.1"/>
    <property type="molecule type" value="Genomic_DNA"/>
</dbReference>
<comment type="subcellular location">
    <subcellularLocation>
        <location evidence="1 6">Cytoplasm</location>
        <location evidence="1 6">Cytosol</location>
    </subcellularLocation>
</comment>
<reference evidence="7 8" key="1">
    <citation type="journal article" date="2018" name="Nat. Biotechnol.">
        <title>A standardized bacterial taxonomy based on genome phylogeny substantially revises the tree of life.</title>
        <authorList>
            <person name="Parks D.H."/>
            <person name="Chuvochina M."/>
            <person name="Waite D.W."/>
            <person name="Rinke C."/>
            <person name="Skarshewski A."/>
            <person name="Chaumeil P.A."/>
            <person name="Hugenholtz P."/>
        </authorList>
    </citation>
    <scope>NUCLEOTIDE SEQUENCE [LARGE SCALE GENOMIC DNA]</scope>
    <source>
        <strain evidence="7">UBA9360</strain>
    </source>
</reference>
<dbReference type="RefSeq" id="WP_006954866.1">
    <property type="nucleotide sequence ID" value="NZ_DAIRLQ010000007.1"/>
</dbReference>
<dbReference type="Gene3D" id="1.20.120.340">
    <property type="entry name" value="Flagellar protein FliS"/>
    <property type="match status" value="1"/>
</dbReference>
<evidence type="ECO:0000256" key="4">
    <source>
        <dbReference type="ARBA" id="ARBA00022795"/>
    </source>
</evidence>
<dbReference type="PIRSF" id="PIRSF039090">
    <property type="entry name" value="Flis"/>
    <property type="match status" value="1"/>
</dbReference>
<dbReference type="SUPFAM" id="SSF101116">
    <property type="entry name" value="Flagellar export chaperone FliS"/>
    <property type="match status" value="1"/>
</dbReference>
<organism evidence="7 8">
    <name type="scientific">Idiomarina baltica</name>
    <dbReference type="NCBI Taxonomy" id="190892"/>
    <lineage>
        <taxon>Bacteria</taxon>
        <taxon>Pseudomonadati</taxon>
        <taxon>Pseudomonadota</taxon>
        <taxon>Gammaproteobacteria</taxon>
        <taxon>Alteromonadales</taxon>
        <taxon>Idiomarinaceae</taxon>
        <taxon>Idiomarina</taxon>
    </lineage>
</organism>
<evidence type="ECO:0000256" key="1">
    <source>
        <dbReference type="ARBA" id="ARBA00004514"/>
    </source>
</evidence>
<evidence type="ECO:0000256" key="5">
    <source>
        <dbReference type="ARBA" id="ARBA00023186"/>
    </source>
</evidence>
<dbReference type="CDD" id="cd16098">
    <property type="entry name" value="FliS"/>
    <property type="match status" value="1"/>
</dbReference>
<dbReference type="Pfam" id="PF02561">
    <property type="entry name" value="FliS"/>
    <property type="match status" value="1"/>
</dbReference>
<accession>A0A348WMG2</accession>